<gene>
    <name evidence="1" type="ORF">VM95_24700</name>
</gene>
<name>A0A0F2TDM9_STRR3</name>
<comment type="caution">
    <text evidence="1">The sequence shown here is derived from an EMBL/GenBank/DDBJ whole genome shotgun (WGS) entry which is preliminary data.</text>
</comment>
<keyword evidence="2" id="KW-1185">Reference proteome</keyword>
<dbReference type="OrthoDB" id="4326748at2"/>
<proteinExistence type="predicted"/>
<evidence type="ECO:0000313" key="1">
    <source>
        <dbReference type="EMBL" id="KJS59857.1"/>
    </source>
</evidence>
<accession>A0A0F2TDM9</accession>
<dbReference type="EMBL" id="JZKH01000057">
    <property type="protein sequence ID" value="KJS59857.1"/>
    <property type="molecule type" value="Genomic_DNA"/>
</dbReference>
<dbReference type="PATRIC" id="fig|359131.3.peg.5973"/>
<protein>
    <submittedName>
        <fullName evidence="1">Uncharacterized protein</fullName>
    </submittedName>
</protein>
<sequence>MTTTPASGPAPSRALAQPCPVCGHPRCWILGAAVALDGPRAGAWQPEPCPDPHCPGARALGAAE</sequence>
<organism evidence="1 2">
    <name type="scientific">Streptomyces rubellomurinus (strain ATCC 31215)</name>
    <dbReference type="NCBI Taxonomy" id="359131"/>
    <lineage>
        <taxon>Bacteria</taxon>
        <taxon>Bacillati</taxon>
        <taxon>Actinomycetota</taxon>
        <taxon>Actinomycetes</taxon>
        <taxon>Kitasatosporales</taxon>
        <taxon>Streptomycetaceae</taxon>
        <taxon>Streptomyces</taxon>
    </lineage>
</organism>
<dbReference type="AlphaFoldDB" id="A0A0F2TDM9"/>
<evidence type="ECO:0000313" key="2">
    <source>
        <dbReference type="Proteomes" id="UP000033699"/>
    </source>
</evidence>
<dbReference type="RefSeq" id="WP_045700295.1">
    <property type="nucleotide sequence ID" value="NZ_JZKH01000057.1"/>
</dbReference>
<reference evidence="1 2" key="1">
    <citation type="submission" date="2015-02" db="EMBL/GenBank/DDBJ databases">
        <authorList>
            <person name="Ju K.-S."/>
            <person name="Doroghazi J.R."/>
            <person name="Metcalf W."/>
        </authorList>
    </citation>
    <scope>NUCLEOTIDE SEQUENCE [LARGE SCALE GENOMIC DNA]</scope>
    <source>
        <strain evidence="1 2">ATCC 31215</strain>
    </source>
</reference>
<dbReference type="Proteomes" id="UP000033699">
    <property type="component" value="Unassembled WGS sequence"/>
</dbReference>